<dbReference type="RefSeq" id="WP_063947463.1">
    <property type="nucleotide sequence ID" value="NZ_LXPS01000004.1"/>
</dbReference>
<comment type="caution">
    <text evidence="6">The sequence shown here is derived from an EMBL/GenBank/DDBJ whole genome shotgun (WGS) entry which is preliminary data.</text>
</comment>
<dbReference type="CDD" id="cd00383">
    <property type="entry name" value="trans_reg_C"/>
    <property type="match status" value="1"/>
</dbReference>
<feature type="domain" description="OmpR/PhoB-type" evidence="5">
    <location>
        <begin position="124"/>
        <end position="222"/>
    </location>
</feature>
<dbReference type="Pfam" id="PF00072">
    <property type="entry name" value="Response_reg"/>
    <property type="match status" value="1"/>
</dbReference>
<gene>
    <name evidence="6" type="ORF">A7J57_20160</name>
</gene>
<evidence type="ECO:0000259" key="5">
    <source>
        <dbReference type="PROSITE" id="PS51755"/>
    </source>
</evidence>
<keyword evidence="1 3" id="KW-0238">DNA-binding</keyword>
<dbReference type="GO" id="GO:0006355">
    <property type="term" value="P:regulation of DNA-templated transcription"/>
    <property type="evidence" value="ECO:0007669"/>
    <property type="project" value="InterPro"/>
</dbReference>
<dbReference type="Gene3D" id="1.10.10.10">
    <property type="entry name" value="Winged helix-like DNA-binding domain superfamily/Winged helix DNA-binding domain"/>
    <property type="match status" value="1"/>
</dbReference>
<reference evidence="6 7" key="1">
    <citation type="submission" date="2016-05" db="EMBL/GenBank/DDBJ databases">
        <authorList>
            <person name="Lavstsen T."/>
            <person name="Jespersen J.S."/>
        </authorList>
    </citation>
    <scope>NUCLEOTIDE SEQUENCE [LARGE SCALE GENOMIC DNA]</scope>
    <source>
        <strain evidence="6 7">KCJ1736</strain>
    </source>
</reference>
<evidence type="ECO:0000256" key="2">
    <source>
        <dbReference type="PROSITE-ProRule" id="PRU00169"/>
    </source>
</evidence>
<dbReference type="GO" id="GO:0000156">
    <property type="term" value="F:phosphorelay response regulator activity"/>
    <property type="evidence" value="ECO:0007669"/>
    <property type="project" value="TreeGrafter"/>
</dbReference>
<evidence type="ECO:0000259" key="4">
    <source>
        <dbReference type="PROSITE" id="PS50110"/>
    </source>
</evidence>
<accession>A0A176XHD4</accession>
<dbReference type="PROSITE" id="PS51755">
    <property type="entry name" value="OMPR_PHOB"/>
    <property type="match status" value="1"/>
</dbReference>
<dbReference type="SMART" id="SM00448">
    <property type="entry name" value="REC"/>
    <property type="match status" value="1"/>
</dbReference>
<evidence type="ECO:0000256" key="1">
    <source>
        <dbReference type="ARBA" id="ARBA00023125"/>
    </source>
</evidence>
<dbReference type="Proteomes" id="UP000077098">
    <property type="component" value="Unassembled WGS sequence"/>
</dbReference>
<dbReference type="PROSITE" id="PS50110">
    <property type="entry name" value="RESPONSE_REGULATORY"/>
    <property type="match status" value="1"/>
</dbReference>
<name>A0A176XHD4_AGRTU</name>
<dbReference type="InterPro" id="IPR001789">
    <property type="entry name" value="Sig_transdc_resp-reg_receiver"/>
</dbReference>
<dbReference type="PANTHER" id="PTHR48111">
    <property type="entry name" value="REGULATOR OF RPOS"/>
    <property type="match status" value="1"/>
</dbReference>
<dbReference type="InterPro" id="IPR036388">
    <property type="entry name" value="WH-like_DNA-bd_sf"/>
</dbReference>
<dbReference type="EMBL" id="LXPS01000004">
    <property type="protein sequence ID" value="OAE48874.1"/>
    <property type="molecule type" value="Genomic_DNA"/>
</dbReference>
<feature type="modified residue" description="4-aspartylphosphate" evidence="2">
    <location>
        <position position="51"/>
    </location>
</feature>
<dbReference type="PANTHER" id="PTHR48111:SF36">
    <property type="entry name" value="TRANSCRIPTIONAL REGULATORY PROTEIN CUTR"/>
    <property type="match status" value="1"/>
</dbReference>
<evidence type="ECO:0000313" key="7">
    <source>
        <dbReference type="Proteomes" id="UP000077098"/>
    </source>
</evidence>
<protein>
    <submittedName>
        <fullName evidence="6">DNA-binding response regulator</fullName>
    </submittedName>
</protein>
<dbReference type="Pfam" id="PF00486">
    <property type="entry name" value="Trans_reg_C"/>
    <property type="match status" value="1"/>
</dbReference>
<dbReference type="InterPro" id="IPR001867">
    <property type="entry name" value="OmpR/PhoB-type_DNA-bd"/>
</dbReference>
<feature type="domain" description="Response regulatory" evidence="4">
    <location>
        <begin position="2"/>
        <end position="116"/>
    </location>
</feature>
<dbReference type="AlphaFoldDB" id="A0A176XHD4"/>
<dbReference type="InterPro" id="IPR039420">
    <property type="entry name" value="WalR-like"/>
</dbReference>
<organism evidence="6 7">
    <name type="scientific">Agrobacterium tumefaciens</name>
    <dbReference type="NCBI Taxonomy" id="358"/>
    <lineage>
        <taxon>Bacteria</taxon>
        <taxon>Pseudomonadati</taxon>
        <taxon>Pseudomonadota</taxon>
        <taxon>Alphaproteobacteria</taxon>
        <taxon>Hyphomicrobiales</taxon>
        <taxon>Rhizobiaceae</taxon>
        <taxon>Rhizobium/Agrobacterium group</taxon>
        <taxon>Agrobacterium</taxon>
        <taxon>Agrobacterium tumefaciens complex</taxon>
    </lineage>
</organism>
<feature type="DNA-binding region" description="OmpR/PhoB-type" evidence="3">
    <location>
        <begin position="124"/>
        <end position="222"/>
    </location>
</feature>
<dbReference type="Gene3D" id="3.40.50.2300">
    <property type="match status" value="1"/>
</dbReference>
<evidence type="ECO:0000256" key="3">
    <source>
        <dbReference type="PROSITE-ProRule" id="PRU01091"/>
    </source>
</evidence>
<dbReference type="GO" id="GO:0005829">
    <property type="term" value="C:cytosol"/>
    <property type="evidence" value="ECO:0007669"/>
    <property type="project" value="TreeGrafter"/>
</dbReference>
<sequence length="224" mass="24789">MRVLIVKDETEFANALRVALERERFVVDQADCISMAQEAAMSGSYDLVLLDRTLPDGDGLSLLPVLRETHAGLPVIVLSARGEVTDRIAGLDNGADDYLIKPFDVDEMFARIRAVRRRPADLASEEIHVGALVFDVTNDEASVGGVRLDLTRRELRVLASLVRRRGRTVLREALEQAVFGFDDEVQSNTLDSHISRLRRKLAEANAGIEIHAIKGVGYLLKDLT</sequence>
<dbReference type="GO" id="GO:0000976">
    <property type="term" value="F:transcription cis-regulatory region binding"/>
    <property type="evidence" value="ECO:0007669"/>
    <property type="project" value="TreeGrafter"/>
</dbReference>
<dbReference type="SMART" id="SM00862">
    <property type="entry name" value="Trans_reg_C"/>
    <property type="match status" value="1"/>
</dbReference>
<dbReference type="SUPFAM" id="SSF46894">
    <property type="entry name" value="C-terminal effector domain of the bipartite response regulators"/>
    <property type="match status" value="1"/>
</dbReference>
<dbReference type="InterPro" id="IPR011006">
    <property type="entry name" value="CheY-like_superfamily"/>
</dbReference>
<evidence type="ECO:0000313" key="6">
    <source>
        <dbReference type="EMBL" id="OAE48874.1"/>
    </source>
</evidence>
<dbReference type="Gene3D" id="6.10.250.690">
    <property type="match status" value="1"/>
</dbReference>
<keyword evidence="2" id="KW-0597">Phosphoprotein</keyword>
<dbReference type="GO" id="GO:0032993">
    <property type="term" value="C:protein-DNA complex"/>
    <property type="evidence" value="ECO:0007669"/>
    <property type="project" value="TreeGrafter"/>
</dbReference>
<dbReference type="SUPFAM" id="SSF52172">
    <property type="entry name" value="CheY-like"/>
    <property type="match status" value="1"/>
</dbReference>
<proteinExistence type="predicted"/>
<dbReference type="InterPro" id="IPR016032">
    <property type="entry name" value="Sig_transdc_resp-reg_C-effctor"/>
</dbReference>